<feature type="compositionally biased region" description="Polar residues" evidence="1">
    <location>
        <begin position="154"/>
        <end position="169"/>
    </location>
</feature>
<accession>A0A8K0DEB0</accession>
<protein>
    <recommendedName>
        <fullName evidence="4">RNase H type-1 domain-containing protein</fullName>
    </recommendedName>
</protein>
<organism evidence="2 3">
    <name type="scientific">Ignelater luminosus</name>
    <name type="common">Cucubano</name>
    <name type="synonym">Pyrophorus luminosus</name>
    <dbReference type="NCBI Taxonomy" id="2038154"/>
    <lineage>
        <taxon>Eukaryota</taxon>
        <taxon>Metazoa</taxon>
        <taxon>Ecdysozoa</taxon>
        <taxon>Arthropoda</taxon>
        <taxon>Hexapoda</taxon>
        <taxon>Insecta</taxon>
        <taxon>Pterygota</taxon>
        <taxon>Neoptera</taxon>
        <taxon>Endopterygota</taxon>
        <taxon>Coleoptera</taxon>
        <taxon>Polyphaga</taxon>
        <taxon>Elateriformia</taxon>
        <taxon>Elateroidea</taxon>
        <taxon>Elateridae</taxon>
        <taxon>Agrypninae</taxon>
        <taxon>Pyrophorini</taxon>
        <taxon>Ignelater</taxon>
    </lineage>
</organism>
<sequence>MTIVTEERNNGEGYRQDETTTKITNQDEIPEKMATVCRMDVKRFPKAGPRTIFKTNDVARLVQFNFLRVRVRVRWVKAHLGTERHSDELAREAATEKEYLTNILHYHGLSDFLAAMVARLVERWAQRSDRRVNSGSGLQEGFKLWVLDRSERSCGSGQTSASTSNSRNQLLEGMWEPS</sequence>
<comment type="caution">
    <text evidence="2">The sequence shown here is derived from an EMBL/GenBank/DDBJ whole genome shotgun (WGS) entry which is preliminary data.</text>
</comment>
<evidence type="ECO:0008006" key="4">
    <source>
        <dbReference type="Google" id="ProtNLM"/>
    </source>
</evidence>
<feature type="region of interest" description="Disordered" evidence="1">
    <location>
        <begin position="154"/>
        <end position="178"/>
    </location>
</feature>
<name>A0A8K0DEB0_IGNLU</name>
<evidence type="ECO:0000313" key="3">
    <source>
        <dbReference type="Proteomes" id="UP000801492"/>
    </source>
</evidence>
<dbReference type="Proteomes" id="UP000801492">
    <property type="component" value="Unassembled WGS sequence"/>
</dbReference>
<feature type="region of interest" description="Disordered" evidence="1">
    <location>
        <begin position="1"/>
        <end position="20"/>
    </location>
</feature>
<evidence type="ECO:0000313" key="2">
    <source>
        <dbReference type="EMBL" id="KAF2901982.1"/>
    </source>
</evidence>
<dbReference type="AlphaFoldDB" id="A0A8K0DEB0"/>
<keyword evidence="3" id="KW-1185">Reference proteome</keyword>
<reference evidence="2" key="1">
    <citation type="submission" date="2019-08" db="EMBL/GenBank/DDBJ databases">
        <title>The genome of the North American firefly Photinus pyralis.</title>
        <authorList>
            <consortium name="Photinus pyralis genome working group"/>
            <person name="Fallon T.R."/>
            <person name="Sander Lower S.E."/>
            <person name="Weng J.-K."/>
        </authorList>
    </citation>
    <scope>NUCLEOTIDE SEQUENCE</scope>
    <source>
        <strain evidence="2">TRF0915ILg1</strain>
        <tissue evidence="2">Whole body</tissue>
    </source>
</reference>
<evidence type="ECO:0000256" key="1">
    <source>
        <dbReference type="SAM" id="MobiDB-lite"/>
    </source>
</evidence>
<proteinExistence type="predicted"/>
<gene>
    <name evidence="2" type="ORF">ILUMI_04203</name>
</gene>
<dbReference type="EMBL" id="VTPC01001431">
    <property type="protein sequence ID" value="KAF2901982.1"/>
    <property type="molecule type" value="Genomic_DNA"/>
</dbReference>